<proteinExistence type="inferred from homology"/>
<dbReference type="GO" id="GO:1990070">
    <property type="term" value="C:TRAPPI protein complex"/>
    <property type="evidence" value="ECO:0007669"/>
    <property type="project" value="TreeGrafter"/>
</dbReference>
<comment type="subunit">
    <text evidence="7">Part of the multisubunit TRAPP (transport protein particle) complex.</text>
</comment>
<reference evidence="8" key="1">
    <citation type="submission" date="2021-09" db="EMBL/GenBank/DDBJ databases">
        <authorList>
            <consortium name="AG Swart"/>
            <person name="Singh M."/>
            <person name="Singh A."/>
            <person name="Seah K."/>
            <person name="Emmerich C."/>
        </authorList>
    </citation>
    <scope>NUCLEOTIDE SEQUENCE</scope>
    <source>
        <strain evidence="8">ATCC30299</strain>
    </source>
</reference>
<comment type="subcellular location">
    <subcellularLocation>
        <location evidence="1">Endoplasmic reticulum</location>
    </subcellularLocation>
    <subcellularLocation>
        <location evidence="7">Golgi apparatus</location>
        <location evidence="7">cis-Golgi network</location>
    </subcellularLocation>
</comment>
<evidence type="ECO:0000256" key="1">
    <source>
        <dbReference type="ARBA" id="ARBA00004240"/>
    </source>
</evidence>
<organism evidence="8 9">
    <name type="scientific">Blepharisma stoltei</name>
    <dbReference type="NCBI Taxonomy" id="1481888"/>
    <lineage>
        <taxon>Eukaryota</taxon>
        <taxon>Sar</taxon>
        <taxon>Alveolata</taxon>
        <taxon>Ciliophora</taxon>
        <taxon>Postciliodesmatophora</taxon>
        <taxon>Heterotrichea</taxon>
        <taxon>Heterotrichida</taxon>
        <taxon>Blepharismidae</taxon>
        <taxon>Blepharisma</taxon>
    </lineage>
</organism>
<dbReference type="InterPro" id="IPR007194">
    <property type="entry name" value="TRAPP_component"/>
</dbReference>
<dbReference type="PANTHER" id="PTHR20902">
    <property type="entry name" value="41-2 PROTEIN ANTIGEN-RELATED"/>
    <property type="match status" value="1"/>
</dbReference>
<evidence type="ECO:0000256" key="2">
    <source>
        <dbReference type="ARBA" id="ARBA00006218"/>
    </source>
</evidence>
<keyword evidence="6 7" id="KW-0333">Golgi apparatus</keyword>
<evidence type="ECO:0000256" key="3">
    <source>
        <dbReference type="ARBA" id="ARBA00022448"/>
    </source>
</evidence>
<protein>
    <recommendedName>
        <fullName evidence="7">Trafficking protein particle complex subunit</fullName>
    </recommendedName>
</protein>
<evidence type="ECO:0000256" key="4">
    <source>
        <dbReference type="ARBA" id="ARBA00022824"/>
    </source>
</evidence>
<name>A0AAU9JEX3_9CILI</name>
<dbReference type="InterPro" id="IPR024096">
    <property type="entry name" value="NO_sig/Golgi_transp_ligand-bd"/>
</dbReference>
<comment type="caution">
    <text evidence="8">The sequence shown here is derived from an EMBL/GenBank/DDBJ whole genome shotgun (WGS) entry which is preliminary data.</text>
</comment>
<dbReference type="GO" id="GO:1990071">
    <property type="term" value="C:TRAPPII protein complex"/>
    <property type="evidence" value="ECO:0007669"/>
    <property type="project" value="TreeGrafter"/>
</dbReference>
<dbReference type="InterPro" id="IPR016696">
    <property type="entry name" value="TRAPP-I_su5"/>
</dbReference>
<keyword evidence="4 7" id="KW-0256">Endoplasmic reticulum</keyword>
<evidence type="ECO:0000256" key="6">
    <source>
        <dbReference type="ARBA" id="ARBA00023034"/>
    </source>
</evidence>
<dbReference type="GO" id="GO:0005783">
    <property type="term" value="C:endoplasmic reticulum"/>
    <property type="evidence" value="ECO:0007669"/>
    <property type="project" value="UniProtKB-SubCell"/>
</dbReference>
<dbReference type="GO" id="GO:0006888">
    <property type="term" value="P:endoplasmic reticulum to Golgi vesicle-mediated transport"/>
    <property type="evidence" value="ECO:0007669"/>
    <property type="project" value="TreeGrafter"/>
</dbReference>
<dbReference type="Pfam" id="PF04051">
    <property type="entry name" value="TRAPP"/>
    <property type="match status" value="1"/>
</dbReference>
<dbReference type="CDD" id="cd14943">
    <property type="entry name" value="TRAPPC5_Trs31"/>
    <property type="match status" value="1"/>
</dbReference>
<evidence type="ECO:0000313" key="8">
    <source>
        <dbReference type="EMBL" id="CAG9322114.1"/>
    </source>
</evidence>
<keyword evidence="5 7" id="KW-0931">ER-Golgi transport</keyword>
<dbReference type="AlphaFoldDB" id="A0AAU9JEX3"/>
<keyword evidence="3 7" id="KW-0813">Transport</keyword>
<gene>
    <name evidence="8" type="ORF">BSTOLATCC_MIC30494</name>
</gene>
<evidence type="ECO:0000256" key="7">
    <source>
        <dbReference type="PIRNR" id="PIRNR017479"/>
    </source>
</evidence>
<comment type="similarity">
    <text evidence="2 7">Belongs to the TRAPP small subunits family. BET3 subfamily.</text>
</comment>
<sequence length="179" mass="20464">MKKSIYDRPVKTKREVSKSAFNFLFSEIVQYSQSRSNRDAQILTNQLEELGYPLGLKFLELTCLREKSSTKEHTIINMLRFIRDPFWRTLFNKPAGDIEQSTVDDCMFMIYEDEPSLCNQFSSAPRGQERINCSAFVAGIIEGLLNASGFAARVTAHFSNDSTVFLVKFAPETIKNRNV</sequence>
<dbReference type="PIRSF" id="PIRSF017479">
    <property type="entry name" value="TRAPP_I_complex_Trs31"/>
    <property type="match status" value="1"/>
</dbReference>
<evidence type="ECO:0000256" key="5">
    <source>
        <dbReference type="ARBA" id="ARBA00022892"/>
    </source>
</evidence>
<keyword evidence="9" id="KW-1185">Reference proteome</keyword>
<dbReference type="GO" id="GO:1990072">
    <property type="term" value="C:TRAPPIII protein complex"/>
    <property type="evidence" value="ECO:0007669"/>
    <property type="project" value="TreeGrafter"/>
</dbReference>
<dbReference type="Proteomes" id="UP001162131">
    <property type="component" value="Unassembled WGS sequence"/>
</dbReference>
<dbReference type="SUPFAM" id="SSF111126">
    <property type="entry name" value="Ligand-binding domain in the NO signalling and Golgi transport"/>
    <property type="match status" value="1"/>
</dbReference>
<evidence type="ECO:0000313" key="9">
    <source>
        <dbReference type="Proteomes" id="UP001162131"/>
    </source>
</evidence>
<dbReference type="PANTHER" id="PTHR20902:SF0">
    <property type="entry name" value="TRAFFICKING PROTEIN PARTICLE COMPLEX SUBUNIT 5"/>
    <property type="match status" value="1"/>
</dbReference>
<dbReference type="EMBL" id="CAJZBQ010000030">
    <property type="protein sequence ID" value="CAG9322114.1"/>
    <property type="molecule type" value="Genomic_DNA"/>
</dbReference>
<dbReference type="Gene3D" id="3.30.1380.20">
    <property type="entry name" value="Trafficking protein particle complex subunit 3"/>
    <property type="match status" value="1"/>
</dbReference>
<accession>A0AAU9JEX3</accession>